<dbReference type="SUPFAM" id="SSF48371">
    <property type="entry name" value="ARM repeat"/>
    <property type="match status" value="1"/>
</dbReference>
<reference evidence="1 2" key="1">
    <citation type="submission" date="2014-07" db="EMBL/GenBank/DDBJ databases">
        <title>Methanogenic archaea and the global carbon cycle.</title>
        <authorList>
            <person name="Henriksen J.R."/>
            <person name="Luke J."/>
            <person name="Reinhart S."/>
            <person name="Benedict M.N."/>
            <person name="Youngblut N.D."/>
            <person name="Metcalf M.E."/>
            <person name="Whitaker R.J."/>
            <person name="Metcalf W.W."/>
        </authorList>
    </citation>
    <scope>NUCLEOTIDE SEQUENCE [LARGE SCALE GENOMIC DNA]</scope>
    <source>
        <strain evidence="1 2">Z-761</strain>
    </source>
</reference>
<dbReference type="CDD" id="cd06561">
    <property type="entry name" value="AlkD_like"/>
    <property type="match status" value="1"/>
</dbReference>
<dbReference type="Gene3D" id="1.25.10.90">
    <property type="match status" value="1"/>
</dbReference>
<dbReference type="AlphaFoldDB" id="A0A0E3Q388"/>
<organism evidence="1 2">
    <name type="scientific">Methanosarcina vacuolata Z-761</name>
    <dbReference type="NCBI Taxonomy" id="1434123"/>
    <lineage>
        <taxon>Archaea</taxon>
        <taxon>Methanobacteriati</taxon>
        <taxon>Methanobacteriota</taxon>
        <taxon>Stenosarchaea group</taxon>
        <taxon>Methanomicrobia</taxon>
        <taxon>Methanosarcinales</taxon>
        <taxon>Methanosarcinaceae</taxon>
        <taxon>Methanosarcina</taxon>
    </lineage>
</organism>
<dbReference type="HOGENOM" id="CLU_079880_2_0_2"/>
<dbReference type="GeneID" id="24808995"/>
<dbReference type="PANTHER" id="PTHR34070">
    <property type="entry name" value="ARMADILLO-TYPE FOLD"/>
    <property type="match status" value="1"/>
</dbReference>
<dbReference type="RefSeq" id="WP_048117999.1">
    <property type="nucleotide sequence ID" value="NZ_CP009520.1"/>
</dbReference>
<sequence length="240" mass="28398">MEPNIIPRIREELALNVDEKTKASSSRFFKEEVHCYGVKSALVGRIAKNYFNEIKSKDKKEIFSLCEDLFRSDYCEEAFIAAEWAYLVRNNYSEDDFFTFERWVENYVNNWAKCDTLCNHAVGSFIEKFPAYVEKLKTWALSDNRWVRRAAAVTLILPARKGNFLDDVFEISDLLLKDRDDLVQKGYGWMLKEASKPHRQEVFEYVMNNKKEMPRTALRYAIEKMPPDLRARAMEKNWKK</sequence>
<evidence type="ECO:0000313" key="2">
    <source>
        <dbReference type="Proteomes" id="UP000033096"/>
    </source>
</evidence>
<evidence type="ECO:0000313" key="1">
    <source>
        <dbReference type="EMBL" id="AKB42884.1"/>
    </source>
</evidence>
<protein>
    <submittedName>
        <fullName evidence="1">Putative DNA alkylation repair enzyme</fullName>
    </submittedName>
</protein>
<keyword evidence="2" id="KW-1185">Reference proteome</keyword>
<dbReference type="InterPro" id="IPR014825">
    <property type="entry name" value="DNA_alkylation"/>
</dbReference>
<proteinExistence type="predicted"/>
<accession>A0A0E3Q388</accession>
<dbReference type="InterPro" id="IPR016024">
    <property type="entry name" value="ARM-type_fold"/>
</dbReference>
<dbReference type="Pfam" id="PF08713">
    <property type="entry name" value="DNA_alkylation"/>
    <property type="match status" value="1"/>
</dbReference>
<dbReference type="EMBL" id="CP009520">
    <property type="protein sequence ID" value="AKB42884.1"/>
    <property type="molecule type" value="Genomic_DNA"/>
</dbReference>
<dbReference type="PATRIC" id="fig|1434123.4.peg.692"/>
<dbReference type="KEGG" id="mvc:MSVAZ_0615"/>
<name>A0A0E3Q388_9EURY</name>
<dbReference type="PANTHER" id="PTHR34070:SF1">
    <property type="entry name" value="DNA ALKYLATION REPAIR PROTEIN"/>
    <property type="match status" value="1"/>
</dbReference>
<dbReference type="STRING" id="1434123.MSVAZ_0615"/>
<dbReference type="Proteomes" id="UP000033096">
    <property type="component" value="Chromosome"/>
</dbReference>
<gene>
    <name evidence="1" type="ORF">MSVAZ_0615</name>
</gene>